<reference evidence="2 3" key="1">
    <citation type="journal article" date="2021" name="Commun. Biol.">
        <title>The genome of Shorea leprosula (Dipterocarpaceae) highlights the ecological relevance of drought in aseasonal tropical rainforests.</title>
        <authorList>
            <person name="Ng K.K.S."/>
            <person name="Kobayashi M.J."/>
            <person name="Fawcett J.A."/>
            <person name="Hatakeyama M."/>
            <person name="Paape T."/>
            <person name="Ng C.H."/>
            <person name="Ang C.C."/>
            <person name="Tnah L.H."/>
            <person name="Lee C.T."/>
            <person name="Nishiyama T."/>
            <person name="Sese J."/>
            <person name="O'Brien M.J."/>
            <person name="Copetti D."/>
            <person name="Mohd Noor M.I."/>
            <person name="Ong R.C."/>
            <person name="Putra M."/>
            <person name="Sireger I.Z."/>
            <person name="Indrioko S."/>
            <person name="Kosugi Y."/>
            <person name="Izuno A."/>
            <person name="Isagi Y."/>
            <person name="Lee S.L."/>
            <person name="Shimizu K.K."/>
        </authorList>
    </citation>
    <scope>NUCLEOTIDE SEQUENCE [LARGE SCALE GENOMIC DNA]</scope>
    <source>
        <strain evidence="2">214</strain>
    </source>
</reference>
<keyword evidence="3" id="KW-1185">Reference proteome</keyword>
<feature type="compositionally biased region" description="Polar residues" evidence="1">
    <location>
        <begin position="9"/>
        <end position="19"/>
    </location>
</feature>
<accession>A0AAV5JEJ6</accession>
<sequence length="591" mass="66200">MEADDPNTEKVSNNPNMQKVNRMKETNVNSSNENKNGAASFHNNSELFELPLLDPTLDLLSPAAWIPPVTKTLEQPQETTEGLELQAPADKGEGENQLNIVYDPSQHRFAGLETLEPCNQEHLQLGSSTGRDESFLDHANSNQNFKELAFPRFEGSKSSFGDGADTQQTEFSFFTPTMPNFLTQQENIPKNGNDQLQMLNSWNEVNLAKQNQFCGQYGIGNTFHVEQPSSQQMKTHNLGNNTVFSNQLGAENVTNISLNNNEQTTGMGFLNGRSAYINQQPFNTWFSNNQNDLSRPLAQPGSEMYQFKAANSFEPHSNSMLLGSSIALRPPKQYQANQEHNVVNLMQSQFDPTHFNPMMKDPLLLSRMQQLSNDQQMMQNLPNLQHHSSKLLGTPIFPGASDDQQLNQASGAPNMMNFSFQNSFLHNRSMPSRLQTIQNQGLQNQTGRPIASYPGPGTSLSNLIMDSLALQETPNFYPGRSFPLQMRESTSNKQGSDGLRGLPRSRVELGESSSPFKRFRGETSGTPQFQQNEATHSNPLNFFHPRPMRNSVYDPMYEGLGLPIDPHLRLFENSNHRLLGASVKKRTTLDL</sequence>
<feature type="compositionally biased region" description="Polar residues" evidence="1">
    <location>
        <begin position="26"/>
        <end position="39"/>
    </location>
</feature>
<gene>
    <name evidence="2" type="ORF">SLEP1_g20795</name>
</gene>
<name>A0AAV5JEJ6_9ROSI</name>
<comment type="caution">
    <text evidence="2">The sequence shown here is derived from an EMBL/GenBank/DDBJ whole genome shotgun (WGS) entry which is preliminary data.</text>
</comment>
<organism evidence="2 3">
    <name type="scientific">Rubroshorea leprosula</name>
    <dbReference type="NCBI Taxonomy" id="152421"/>
    <lineage>
        <taxon>Eukaryota</taxon>
        <taxon>Viridiplantae</taxon>
        <taxon>Streptophyta</taxon>
        <taxon>Embryophyta</taxon>
        <taxon>Tracheophyta</taxon>
        <taxon>Spermatophyta</taxon>
        <taxon>Magnoliopsida</taxon>
        <taxon>eudicotyledons</taxon>
        <taxon>Gunneridae</taxon>
        <taxon>Pentapetalae</taxon>
        <taxon>rosids</taxon>
        <taxon>malvids</taxon>
        <taxon>Malvales</taxon>
        <taxon>Dipterocarpaceae</taxon>
        <taxon>Rubroshorea</taxon>
    </lineage>
</organism>
<evidence type="ECO:0000313" key="2">
    <source>
        <dbReference type="EMBL" id="GKV09270.1"/>
    </source>
</evidence>
<dbReference type="EMBL" id="BPVZ01000030">
    <property type="protein sequence ID" value="GKV09270.1"/>
    <property type="molecule type" value="Genomic_DNA"/>
</dbReference>
<dbReference type="AlphaFoldDB" id="A0AAV5JEJ6"/>
<evidence type="ECO:0000313" key="3">
    <source>
        <dbReference type="Proteomes" id="UP001054252"/>
    </source>
</evidence>
<dbReference type="Proteomes" id="UP001054252">
    <property type="component" value="Unassembled WGS sequence"/>
</dbReference>
<feature type="region of interest" description="Disordered" evidence="1">
    <location>
        <begin position="1"/>
        <end position="39"/>
    </location>
</feature>
<proteinExistence type="predicted"/>
<feature type="region of interest" description="Disordered" evidence="1">
    <location>
        <begin position="486"/>
        <end position="543"/>
    </location>
</feature>
<protein>
    <submittedName>
        <fullName evidence="2">Uncharacterized protein</fullName>
    </submittedName>
</protein>
<feature type="compositionally biased region" description="Polar residues" evidence="1">
    <location>
        <begin position="523"/>
        <end position="540"/>
    </location>
</feature>
<evidence type="ECO:0000256" key="1">
    <source>
        <dbReference type="SAM" id="MobiDB-lite"/>
    </source>
</evidence>